<dbReference type="Proteomes" id="UP000712600">
    <property type="component" value="Unassembled WGS sequence"/>
</dbReference>
<gene>
    <name evidence="2" type="ORF">F2Q69_00041019</name>
</gene>
<feature type="compositionally biased region" description="Basic and acidic residues" evidence="1">
    <location>
        <begin position="36"/>
        <end position="46"/>
    </location>
</feature>
<organism evidence="2 3">
    <name type="scientific">Brassica cretica</name>
    <name type="common">Mustard</name>
    <dbReference type="NCBI Taxonomy" id="69181"/>
    <lineage>
        <taxon>Eukaryota</taxon>
        <taxon>Viridiplantae</taxon>
        <taxon>Streptophyta</taxon>
        <taxon>Embryophyta</taxon>
        <taxon>Tracheophyta</taxon>
        <taxon>Spermatophyta</taxon>
        <taxon>Magnoliopsida</taxon>
        <taxon>eudicotyledons</taxon>
        <taxon>Gunneridae</taxon>
        <taxon>Pentapetalae</taxon>
        <taxon>rosids</taxon>
        <taxon>malvids</taxon>
        <taxon>Brassicales</taxon>
        <taxon>Brassicaceae</taxon>
        <taxon>Brassiceae</taxon>
        <taxon>Brassica</taxon>
    </lineage>
</organism>
<feature type="region of interest" description="Disordered" evidence="1">
    <location>
        <begin position="234"/>
        <end position="256"/>
    </location>
</feature>
<proteinExistence type="predicted"/>
<feature type="region of interest" description="Disordered" evidence="1">
    <location>
        <begin position="20"/>
        <end position="46"/>
    </location>
</feature>
<dbReference type="AlphaFoldDB" id="A0A8S9NFS9"/>
<evidence type="ECO:0000313" key="2">
    <source>
        <dbReference type="EMBL" id="KAF3499889.1"/>
    </source>
</evidence>
<comment type="caution">
    <text evidence="2">The sequence shown here is derived from an EMBL/GenBank/DDBJ whole genome shotgun (WGS) entry which is preliminary data.</text>
</comment>
<name>A0A8S9NFS9_BRACR</name>
<feature type="region of interest" description="Disordered" evidence="1">
    <location>
        <begin position="156"/>
        <end position="177"/>
    </location>
</feature>
<evidence type="ECO:0000313" key="3">
    <source>
        <dbReference type="Proteomes" id="UP000712600"/>
    </source>
</evidence>
<accession>A0A8S9NFS9</accession>
<feature type="compositionally biased region" description="Basic and acidic residues" evidence="1">
    <location>
        <begin position="244"/>
        <end position="256"/>
    </location>
</feature>
<sequence>MKNLLKQNLTWSTKEVEYNDGAKSSAELSEASSTRGVDRSRGNERKRETLEREWEIASDLFTQPKRHELELSVKDAWANVSPSLVKWANSHPKHTFLQPVTIDATAVQEVGGSTRGLMRRGDWRSLFCSITELPQTKLLKSATLDCSLLKVEVERTDPEAGGEEEVRKKTEPEAGEDGTSRRLEIFFLVGGSTRGLMRRGDWRSLFCSITELPQTKLLKSATLDCSLLNVEAERTDPEAGGEEGVQKKTEPEAGEDGTSRRLEIFFFTYSFF</sequence>
<dbReference type="EMBL" id="QGKX02001621">
    <property type="protein sequence ID" value="KAF3499889.1"/>
    <property type="molecule type" value="Genomic_DNA"/>
</dbReference>
<evidence type="ECO:0000256" key="1">
    <source>
        <dbReference type="SAM" id="MobiDB-lite"/>
    </source>
</evidence>
<protein>
    <submittedName>
        <fullName evidence="2">Uncharacterized protein</fullName>
    </submittedName>
</protein>
<reference evidence="2" key="1">
    <citation type="submission" date="2019-12" db="EMBL/GenBank/DDBJ databases">
        <title>Genome sequencing and annotation of Brassica cretica.</title>
        <authorList>
            <person name="Studholme D.J."/>
            <person name="Sarris P."/>
        </authorList>
    </citation>
    <scope>NUCLEOTIDE SEQUENCE</scope>
    <source>
        <strain evidence="2">PFS-109/04</strain>
        <tissue evidence="2">Leaf</tissue>
    </source>
</reference>
<feature type="compositionally biased region" description="Low complexity" evidence="1">
    <location>
        <begin position="24"/>
        <end position="33"/>
    </location>
</feature>